<feature type="domain" description="BLOC-2 complex member HPS3 C-terminal" evidence="2">
    <location>
        <begin position="473"/>
        <end position="971"/>
    </location>
</feature>
<evidence type="ECO:0000259" key="1">
    <source>
        <dbReference type="Pfam" id="PF14761"/>
    </source>
</evidence>
<dbReference type="SUPFAM" id="SSF50952">
    <property type="entry name" value="Soluble quinoprotein glucose dehydrogenase"/>
    <property type="match status" value="1"/>
</dbReference>
<evidence type="ECO:0000259" key="2">
    <source>
        <dbReference type="Pfam" id="PF14763"/>
    </source>
</evidence>
<dbReference type="InterPro" id="IPR017216">
    <property type="entry name" value="HPS3"/>
</dbReference>
<dbReference type="Pfam" id="PF14763">
    <property type="entry name" value="HPS3_C"/>
    <property type="match status" value="1"/>
</dbReference>
<dbReference type="PANTHER" id="PTHR28633:SF1">
    <property type="entry name" value="BLOC-2 COMPLEX MEMBER HPS3"/>
    <property type="match status" value="1"/>
</dbReference>
<dbReference type="Proteomes" id="UP000314986">
    <property type="component" value="Unassembled WGS sequence"/>
</dbReference>
<protein>
    <submittedName>
        <fullName evidence="3">HPS3 biogenesis of lysosomal organelles complex 2 subunit 1</fullName>
    </submittedName>
</protein>
<dbReference type="InterPro" id="IPR011041">
    <property type="entry name" value="Quinoprot_gluc/sorb_DH_b-prop"/>
</dbReference>
<keyword evidence="4" id="KW-1185">Reference proteome</keyword>
<sequence>MVRVYNCHPFSSQQIVGVAQEPAAVCCGRDTLFVLCAGAGRVQAFSVSRQGGCEPLCTFSTLGTVQGLAYSQTGDYLATIEERSGILYLRAYLNWRRCEAGRDCRVGVRMVGHILDGPFQGAPKDQMEIVEMPLADPPTCLSCCPVKGDLIVGCWNKVVLFHLKKQILDGHPPLLDFERVLILHFSLNPLSVSLCDGCVAVTTDLEVLEILFKCQSFSPFLSTPHLESKIEDSPSVGPRDGSEEFVLFQSPLELLDEDTCASGVSTLLEWTSVQGLRTDLRNCLHVRQILYRRFAPDLSHIYSIEETALHSLQLLPMHTTGSEEKEILSLFCFFSMPHVGYLYSVGKMVQLLSTYQYPEKAKQAVLSSQFLHVITRNDLQCYTVRCSAVAARDEDPEMDTNNKACPAFFMQVCALRMQLFIGLQAACHSRNHLILLTRAEAEVSVEERGSKKAPVTNQPGWNLYCLQIIPTIQLCREMVEYSKSYEACSPQSYVHLLSEAHLLLKAALLEPSPCDPDKREDVLSAFKESCLQMGDCYSRLDMDDFHLALPYYQMSGLPLSDIISTRFSWENKSQKFGKGFIYYLKHCICHEGQDLLSEEMANQVLHVFKVAEPTYIPHALCSPCMGNICLRTAWDHLERLSMVSPSPLVMLTKASFALRLQDLQQYNTQMERYTEMKLVLGFVDEPMLLLCGGIVATELARHLEKTQPGLLITAFVALLDSKKLQLEEADLFFREICKEEGEEPVEPQLLVDFWEAMLVAGNEEELVQRLLGKLVSVYVRRTAARLEPERKPLRTLEDLISSCSHFGTIFSWVNFINAPSDHPPSFPEDLQKLQSLLCGPSVDVKSVLPLLRQFPEDNGPGLSTSALCQTRLGLYDSAVDLLLDHCPQAVLAFARCHMQHQNQPLWWKKLLPELCRRTRGDGKHHSVLVASLKETLAIVATELQPLDFLALLPDDGRAMFFLPHLLECSRKVSVI</sequence>
<gene>
    <name evidence="3" type="primary">hps3</name>
</gene>
<dbReference type="InterPro" id="IPR029437">
    <property type="entry name" value="HPS3_N"/>
</dbReference>
<dbReference type="PANTHER" id="PTHR28633">
    <property type="entry name" value="HERMANSKY-PUDLAK SYNDROME 3 PROTEIN"/>
    <property type="match status" value="1"/>
</dbReference>
<dbReference type="GO" id="GO:0005737">
    <property type="term" value="C:cytoplasm"/>
    <property type="evidence" value="ECO:0007669"/>
    <property type="project" value="TreeGrafter"/>
</dbReference>
<dbReference type="Pfam" id="PF14761">
    <property type="entry name" value="HPS3_N"/>
    <property type="match status" value="1"/>
</dbReference>
<dbReference type="InParanoid" id="A0A4W3ITA4"/>
<organism evidence="3 4">
    <name type="scientific">Callorhinchus milii</name>
    <name type="common">Ghost shark</name>
    <dbReference type="NCBI Taxonomy" id="7868"/>
    <lineage>
        <taxon>Eukaryota</taxon>
        <taxon>Metazoa</taxon>
        <taxon>Chordata</taxon>
        <taxon>Craniata</taxon>
        <taxon>Vertebrata</taxon>
        <taxon>Chondrichthyes</taxon>
        <taxon>Holocephali</taxon>
        <taxon>Chimaeriformes</taxon>
        <taxon>Callorhinchidae</taxon>
        <taxon>Callorhinchus</taxon>
    </lineage>
</organism>
<reference evidence="3" key="5">
    <citation type="submission" date="2025-09" db="UniProtKB">
        <authorList>
            <consortium name="Ensembl"/>
        </authorList>
    </citation>
    <scope>IDENTIFICATION</scope>
</reference>
<reference evidence="4" key="2">
    <citation type="journal article" date="2007" name="PLoS Biol.">
        <title>Survey sequencing and comparative analysis of the elephant shark (Callorhinchus milii) genome.</title>
        <authorList>
            <person name="Venkatesh B."/>
            <person name="Kirkness E.F."/>
            <person name="Loh Y.H."/>
            <person name="Halpern A.L."/>
            <person name="Lee A.P."/>
            <person name="Johnson J."/>
            <person name="Dandona N."/>
            <person name="Viswanathan L.D."/>
            <person name="Tay A."/>
            <person name="Venter J.C."/>
            <person name="Strausberg R.L."/>
            <person name="Brenner S."/>
        </authorList>
    </citation>
    <scope>NUCLEOTIDE SEQUENCE [LARGE SCALE GENOMIC DNA]</scope>
</reference>
<reference evidence="3" key="4">
    <citation type="submission" date="2025-08" db="UniProtKB">
        <authorList>
            <consortium name="Ensembl"/>
        </authorList>
    </citation>
    <scope>IDENTIFICATION</scope>
</reference>
<evidence type="ECO:0000313" key="3">
    <source>
        <dbReference type="Ensembl" id="ENSCMIP00000023905.1"/>
    </source>
</evidence>
<proteinExistence type="predicted"/>
<accession>A0A4W3ITA4</accession>
<reference evidence="4" key="1">
    <citation type="journal article" date="2006" name="Science">
        <title>Ancient noncoding elements conserved in the human genome.</title>
        <authorList>
            <person name="Venkatesh B."/>
            <person name="Kirkness E.F."/>
            <person name="Loh Y.H."/>
            <person name="Halpern A.L."/>
            <person name="Lee A.P."/>
            <person name="Johnson J."/>
            <person name="Dandona N."/>
            <person name="Viswanathan L.D."/>
            <person name="Tay A."/>
            <person name="Venter J.C."/>
            <person name="Strausberg R.L."/>
            <person name="Brenner S."/>
        </authorList>
    </citation>
    <scope>NUCLEOTIDE SEQUENCE [LARGE SCALE GENOMIC DNA]</scope>
</reference>
<dbReference type="STRING" id="7868.ENSCMIP00000023905"/>
<name>A0A4W3ITA4_CALMI</name>
<dbReference type="InterPro" id="IPR029438">
    <property type="entry name" value="HPS3_C"/>
</dbReference>
<evidence type="ECO:0000313" key="4">
    <source>
        <dbReference type="Proteomes" id="UP000314986"/>
    </source>
</evidence>
<dbReference type="OMA" id="CIPYYKM"/>
<dbReference type="GeneTree" id="ENSGT00390000015458"/>
<dbReference type="AlphaFoldDB" id="A0A4W3ITA4"/>
<dbReference type="Ensembl" id="ENSCMIT00000024308.1">
    <property type="protein sequence ID" value="ENSCMIP00000023905.1"/>
    <property type="gene ID" value="ENSCMIG00000010651.1"/>
</dbReference>
<feature type="domain" description="BLOC-2 complex member HPS3 N-terminal" evidence="1">
    <location>
        <begin position="3"/>
        <end position="452"/>
    </location>
</feature>
<reference evidence="4" key="3">
    <citation type="journal article" date="2014" name="Nature">
        <title>Elephant shark genome provides unique insights into gnathostome evolution.</title>
        <authorList>
            <consortium name="International Elephant Shark Genome Sequencing Consortium"/>
            <person name="Venkatesh B."/>
            <person name="Lee A.P."/>
            <person name="Ravi V."/>
            <person name="Maurya A.K."/>
            <person name="Lian M.M."/>
            <person name="Swann J.B."/>
            <person name="Ohta Y."/>
            <person name="Flajnik M.F."/>
            <person name="Sutoh Y."/>
            <person name="Kasahara M."/>
            <person name="Hoon S."/>
            <person name="Gangu V."/>
            <person name="Roy S.W."/>
            <person name="Irimia M."/>
            <person name="Korzh V."/>
            <person name="Kondrychyn I."/>
            <person name="Lim Z.W."/>
            <person name="Tay B.H."/>
            <person name="Tohari S."/>
            <person name="Kong K.W."/>
            <person name="Ho S."/>
            <person name="Lorente-Galdos B."/>
            <person name="Quilez J."/>
            <person name="Marques-Bonet T."/>
            <person name="Raney B.J."/>
            <person name="Ingham P.W."/>
            <person name="Tay A."/>
            <person name="Hillier L.W."/>
            <person name="Minx P."/>
            <person name="Boehm T."/>
            <person name="Wilson R.K."/>
            <person name="Brenner S."/>
            <person name="Warren W.C."/>
        </authorList>
    </citation>
    <scope>NUCLEOTIDE SEQUENCE [LARGE SCALE GENOMIC DNA]</scope>
</reference>